<feature type="domain" description="Helicase ATP-binding" evidence="5">
    <location>
        <begin position="19"/>
        <end position="166"/>
    </location>
</feature>
<keyword evidence="3 7" id="KW-0347">Helicase</keyword>
<keyword evidence="1" id="KW-0547">Nucleotide-binding</keyword>
<dbReference type="GO" id="GO:0003676">
    <property type="term" value="F:nucleic acid binding"/>
    <property type="evidence" value="ECO:0007669"/>
    <property type="project" value="InterPro"/>
</dbReference>
<name>A0A7T3RDF7_9SPIR</name>
<evidence type="ECO:0000313" key="7">
    <source>
        <dbReference type="EMBL" id="QQA01068.1"/>
    </source>
</evidence>
<dbReference type="PIRSF" id="PIRSF005496">
    <property type="entry name" value="ATP_hel_hrpB"/>
    <property type="match status" value="1"/>
</dbReference>
<dbReference type="SMART" id="SM00487">
    <property type="entry name" value="DEXDc"/>
    <property type="match status" value="1"/>
</dbReference>
<dbReference type="AlphaFoldDB" id="A0A7T3RDF7"/>
<dbReference type="KEGG" id="tper:IWA51_00065"/>
<evidence type="ECO:0000313" key="8">
    <source>
        <dbReference type="Proteomes" id="UP000595224"/>
    </source>
</evidence>
<feature type="domain" description="Helicase C-terminal" evidence="6">
    <location>
        <begin position="242"/>
        <end position="418"/>
    </location>
</feature>
<dbReference type="Proteomes" id="UP000595224">
    <property type="component" value="Chromosome"/>
</dbReference>
<keyword evidence="2" id="KW-0378">Hydrolase</keyword>
<evidence type="ECO:0000256" key="3">
    <source>
        <dbReference type="ARBA" id="ARBA00022806"/>
    </source>
</evidence>
<protein>
    <submittedName>
        <fullName evidence="7">DEAD/DEAH box helicase</fullName>
    </submittedName>
</protein>
<evidence type="ECO:0000256" key="4">
    <source>
        <dbReference type="ARBA" id="ARBA00022840"/>
    </source>
</evidence>
<dbReference type="Gene3D" id="3.40.50.300">
    <property type="entry name" value="P-loop containing nucleotide triphosphate hydrolases"/>
    <property type="match status" value="2"/>
</dbReference>
<evidence type="ECO:0000256" key="1">
    <source>
        <dbReference type="ARBA" id="ARBA00022741"/>
    </source>
</evidence>
<dbReference type="Pfam" id="PF00270">
    <property type="entry name" value="DEAD"/>
    <property type="match status" value="1"/>
</dbReference>
<dbReference type="InterPro" id="IPR049614">
    <property type="entry name" value="HrpB_DEXH"/>
</dbReference>
<dbReference type="Pfam" id="PF08482">
    <property type="entry name" value="HrpB_C"/>
    <property type="match status" value="1"/>
</dbReference>
<accession>A0A7T3RDF7</accession>
<dbReference type="CDD" id="cd17990">
    <property type="entry name" value="DEXHc_HrpB"/>
    <property type="match status" value="1"/>
</dbReference>
<dbReference type="GO" id="GO:0005524">
    <property type="term" value="F:ATP binding"/>
    <property type="evidence" value="ECO:0007669"/>
    <property type="project" value="UniProtKB-KW"/>
</dbReference>
<dbReference type="PROSITE" id="PS51194">
    <property type="entry name" value="HELICASE_CTER"/>
    <property type="match status" value="1"/>
</dbReference>
<proteinExistence type="predicted"/>
<evidence type="ECO:0000259" key="5">
    <source>
        <dbReference type="PROSITE" id="PS51192"/>
    </source>
</evidence>
<dbReference type="InterPro" id="IPR013689">
    <property type="entry name" value="RNA_helicase_ATP-dep_HrpB_C"/>
</dbReference>
<evidence type="ECO:0000256" key="2">
    <source>
        <dbReference type="ARBA" id="ARBA00022801"/>
    </source>
</evidence>
<dbReference type="Pfam" id="PF00271">
    <property type="entry name" value="Helicase_C"/>
    <property type="match status" value="1"/>
</dbReference>
<dbReference type="InterPro" id="IPR014001">
    <property type="entry name" value="Helicase_ATP-bd"/>
</dbReference>
<dbReference type="InterPro" id="IPR010225">
    <property type="entry name" value="HrpB"/>
</dbReference>
<dbReference type="InterPro" id="IPR011545">
    <property type="entry name" value="DEAD/DEAH_box_helicase_dom"/>
</dbReference>
<organism evidence="7 8">
    <name type="scientific">Treponema peruense</name>
    <dbReference type="NCBI Taxonomy" id="2787628"/>
    <lineage>
        <taxon>Bacteria</taxon>
        <taxon>Pseudomonadati</taxon>
        <taxon>Spirochaetota</taxon>
        <taxon>Spirochaetia</taxon>
        <taxon>Spirochaetales</taxon>
        <taxon>Treponemataceae</taxon>
        <taxon>Treponema</taxon>
    </lineage>
</organism>
<dbReference type="SMART" id="SM00490">
    <property type="entry name" value="HELICc"/>
    <property type="match status" value="1"/>
</dbReference>
<dbReference type="InterPro" id="IPR001650">
    <property type="entry name" value="Helicase_C-like"/>
</dbReference>
<dbReference type="GO" id="GO:0016787">
    <property type="term" value="F:hydrolase activity"/>
    <property type="evidence" value="ECO:0007669"/>
    <property type="project" value="UniProtKB-KW"/>
</dbReference>
<dbReference type="GO" id="GO:0004386">
    <property type="term" value="F:helicase activity"/>
    <property type="evidence" value="ECO:0007669"/>
    <property type="project" value="UniProtKB-KW"/>
</dbReference>
<sequence length="846" mass="93386">MSDIEKLPVYEYLDEICEKLKNSPSRFLVLTAETAAGKSTAVPVSLLKHFSGQILMLEPRRLAVVNIASRVSELLGDVPGGLCGYTVHLEKKVSPRTRFTVLTEAVLTRMMQSDPVLEGVSVVVIDEFHERSVHSDLALAFLKEAVALRDDLFVIVMSATIQTDHLCSYLGESFTGSDKGTDSVPFVPVMKIPGRRFPVTVEYEPNLSPSRAVIKVLSESVTVNKSVPKTVPVEENRKKSDTLSVPVNACPGQDILVFLPGIAEIRRTKTELESLLIGTYLEKGTEIFVLHSSVPFDEQKKILKGHSYSNSADCAEKRRVILSSSIAETSLTVPDVGIVIDCGLSRYNIFNQSLLMDTLVTRSESMFSAQQRAGRAGRMGPGRCIRLWRQSEPRPESLSPEILRSDLNSLVLECAEWGVSSREGLSWLDVPSESAWNSAVQVLELLGCLKEGKITELGRACLFLGLNPRVACVALSGIPFGKVELSTCIAVKCALGGTVTDRMQQMYEQDLKKRVQIYARNPQVVDIFALEFTEFSTGCALLCGYPDRLAVADVENRGRYKFASGREAVCSEKGRSAYGGSLSTYIVAPEVDAGSSCARIYDWASVDEAAALSFMNSRAHSFSTAAFSSDGKLVKTEGRAYGKIILESRRSAVSEEDYSKAVCAAVKADGIEWLPLEKNSMDFLKRCGFYAENCGSGEDGFRLKLKNLALNAEEWLVPFIPRGEKVNAQSVYNALYWYLDGAKVCECVPAEITLENGRHRKLLYEKNGDKTVPVLEVIIQQVFGCFSTPRVMGVPVLMRLLSPARRPLQGTTDLENFWNGTWKEICSEMKGRYPKHNWDYTVSEGE</sequence>
<gene>
    <name evidence="7" type="ORF">IWA51_00065</name>
</gene>
<dbReference type="EMBL" id="CP064936">
    <property type="protein sequence ID" value="QQA01068.1"/>
    <property type="molecule type" value="Genomic_DNA"/>
</dbReference>
<dbReference type="PANTHER" id="PTHR43519:SF1">
    <property type="entry name" value="ATP-DEPENDENT RNA HELICASE HRPB"/>
    <property type="match status" value="1"/>
</dbReference>
<dbReference type="SUPFAM" id="SSF52540">
    <property type="entry name" value="P-loop containing nucleoside triphosphate hydrolases"/>
    <property type="match status" value="1"/>
</dbReference>
<evidence type="ECO:0000259" key="6">
    <source>
        <dbReference type="PROSITE" id="PS51194"/>
    </source>
</evidence>
<keyword evidence="4" id="KW-0067">ATP-binding</keyword>
<dbReference type="PANTHER" id="PTHR43519">
    <property type="entry name" value="ATP-DEPENDENT RNA HELICASE HRPB"/>
    <property type="match status" value="1"/>
</dbReference>
<dbReference type="InterPro" id="IPR027417">
    <property type="entry name" value="P-loop_NTPase"/>
</dbReference>
<dbReference type="CDD" id="cd18791">
    <property type="entry name" value="SF2_C_RHA"/>
    <property type="match status" value="1"/>
</dbReference>
<dbReference type="PROSITE" id="PS51192">
    <property type="entry name" value="HELICASE_ATP_BIND_1"/>
    <property type="match status" value="1"/>
</dbReference>
<dbReference type="RefSeq" id="WP_198442671.1">
    <property type="nucleotide sequence ID" value="NZ_CBCSHE010000007.1"/>
</dbReference>
<reference evidence="7 8" key="1">
    <citation type="submission" date="2020-11" db="EMBL/GenBank/DDBJ databases">
        <title>Treponema Peruensis nv. sp., first commensal Treponema isolated from human feces.</title>
        <authorList>
            <person name="Belkhou C."/>
            <person name="Raes J."/>
        </authorList>
    </citation>
    <scope>NUCLEOTIDE SEQUENCE [LARGE SCALE GENOMIC DNA]</scope>
    <source>
        <strain evidence="7 8">RCC2812</strain>
    </source>
</reference>
<keyword evidence="8" id="KW-1185">Reference proteome</keyword>